<accession>A0AAV1PTU2</accession>
<dbReference type="SMART" id="SM00355">
    <property type="entry name" value="ZnF_C2H2"/>
    <property type="match status" value="9"/>
</dbReference>
<feature type="domain" description="C2H2-type" evidence="8">
    <location>
        <begin position="982"/>
        <end position="1009"/>
    </location>
</feature>
<evidence type="ECO:0000259" key="8">
    <source>
        <dbReference type="PROSITE" id="PS50157"/>
    </source>
</evidence>
<evidence type="ECO:0000256" key="6">
    <source>
        <dbReference type="PROSITE-ProRule" id="PRU00042"/>
    </source>
</evidence>
<feature type="compositionally biased region" description="Basic and acidic residues" evidence="7">
    <location>
        <begin position="647"/>
        <end position="658"/>
    </location>
</feature>
<feature type="compositionally biased region" description="Basic residues" evidence="7">
    <location>
        <begin position="325"/>
        <end position="346"/>
    </location>
</feature>
<evidence type="ECO:0000256" key="7">
    <source>
        <dbReference type="SAM" id="MobiDB-lite"/>
    </source>
</evidence>
<dbReference type="Pfam" id="PF13465">
    <property type="entry name" value="zf-H2C2_2"/>
    <property type="match status" value="1"/>
</dbReference>
<dbReference type="InterPro" id="IPR050826">
    <property type="entry name" value="Krueppel_C2H2_ZnFinger"/>
</dbReference>
<feature type="region of interest" description="Disordered" evidence="7">
    <location>
        <begin position="473"/>
        <end position="509"/>
    </location>
</feature>
<comment type="caution">
    <text evidence="9">The sequence shown here is derived from an EMBL/GenBank/DDBJ whole genome shotgun (WGS) entry which is preliminary data.</text>
</comment>
<keyword evidence="5" id="KW-0539">Nucleus</keyword>
<dbReference type="GO" id="GO:1990837">
    <property type="term" value="F:sequence-specific double-stranded DNA binding"/>
    <property type="evidence" value="ECO:0007669"/>
    <property type="project" value="UniProtKB-ARBA"/>
</dbReference>
<evidence type="ECO:0000256" key="3">
    <source>
        <dbReference type="ARBA" id="ARBA00022771"/>
    </source>
</evidence>
<dbReference type="InterPro" id="IPR013087">
    <property type="entry name" value="Znf_C2H2_type"/>
</dbReference>
<dbReference type="Proteomes" id="UP001314229">
    <property type="component" value="Unassembled WGS sequence"/>
</dbReference>
<feature type="region of interest" description="Disordered" evidence="7">
    <location>
        <begin position="140"/>
        <end position="185"/>
    </location>
</feature>
<dbReference type="FunFam" id="3.30.160.60:FF:000446">
    <property type="entry name" value="Zinc finger protein"/>
    <property type="match status" value="1"/>
</dbReference>
<feature type="compositionally biased region" description="Basic and acidic residues" evidence="7">
    <location>
        <begin position="143"/>
        <end position="158"/>
    </location>
</feature>
<evidence type="ECO:0000256" key="4">
    <source>
        <dbReference type="ARBA" id="ARBA00022833"/>
    </source>
</evidence>
<sequence>MLLSWSTMAAETVDGSLGNSLGTSLANMSKADIVRGIVSEKMTTAAREILVVVERIVAGYEEEASGFKQEIDRQRRQLELLLQPQVKQETTDDEQLFPVCEPLPEEASGGGEEDEGQYKYEPSVEDSESLGLVVCYADEPEEEQRAERSSTEEHEHLTPLEFDTASRSSSPSVRPDRRSAGRRRISDRQEPVVLRIRILEDSEISVLSTNVFQKYPLQELQCPLGLQEADFLNLLRSTFPQLAADKPFDVFITNNSRRLQPLSVETLTPEQIYSSIRSTGHSALYIKLKAPNEPPVADKELHLSQTEDAAVDSPSSSNVITTNKNKQHKRFLSPRARSNRKKRVKRRPSEPQQNRVDLRVCILEDSEISVLSSGVFQKYPLQELQCPLGLQEADFLNLLRSTFPQLAADNPFDIFITNKGRRLQPLSVETLTPEQIYSSIRSTGQSALYIRLKNVSLNESSGYQTLQSVDEELQPAQTEAADSQTGHTRLLSPRVQSDRRSTGRRRISQPQTHVDLRIRVLEDSQISVLSTNVFQKYPLQELKCPLGLQETDFLNLLRSTFPQLAADKPFDVFTCDRNKRLQPLTVKTLTPAEIYSSIKSNGAGNSALYIRLKLEELKNNDAAAQFSASAADESSLFTRSSSPTVQSDKRSASRRRITEPQDHIDLQIRILDSQISVLSTNVFQKYPQQALQCPLGLQEADFLDLLKSTFPQLAADKPFDIFITDQSRRLQPLRVEKMTPEQIYSSIKSTGHSALYIRLKEQKETHHLHRQIDSPSTSDQTSLNTNSHNIQVEQTQEDMQIEEVTDFSTQPESAKDFMVLFESEAEGEGDDDWEKISVKTKRRIKRSGVKTKSRKSIPSSPKAPIEKSDVHLSCKVCSILRGSMNMLIKHAWSHVGDLQSVCGVCGEHSESAEKLRSHLQTHQKTHSCNFCGMYFISASGLKGHMARHRGEQTYGCKICRKEFFQKSALKNHSWVHVEDKPHKCELCDKSFISNLNLKVHMTKHTGEKLYHCSVCNKSVRSFESLSQHMKGHSGYAVQEKVFECDICNRKFHTKHQQQAHMKHHFRQKPFACSKCSKQFSARCSLATHMRIHTGEKPYKCPVCDMAFSQSHCVKRHLKTHAVEESMWMKS</sequence>
<feature type="region of interest" description="Disordered" evidence="7">
    <location>
        <begin position="766"/>
        <end position="785"/>
    </location>
</feature>
<dbReference type="SUPFAM" id="SSF57667">
    <property type="entry name" value="beta-beta-alpha zinc fingers"/>
    <property type="match status" value="5"/>
</dbReference>
<keyword evidence="4" id="KW-0862">Zinc</keyword>
<dbReference type="InterPro" id="IPR036236">
    <property type="entry name" value="Znf_C2H2_sf"/>
</dbReference>
<keyword evidence="3 6" id="KW-0863">Zinc-finger</keyword>
<keyword evidence="10" id="KW-1185">Reference proteome</keyword>
<dbReference type="PANTHER" id="PTHR24377">
    <property type="entry name" value="IP01015P-RELATED"/>
    <property type="match status" value="1"/>
</dbReference>
<evidence type="ECO:0000256" key="5">
    <source>
        <dbReference type="ARBA" id="ARBA00023242"/>
    </source>
</evidence>
<dbReference type="GO" id="GO:0008270">
    <property type="term" value="F:zinc ion binding"/>
    <property type="evidence" value="ECO:0007669"/>
    <property type="project" value="UniProtKB-KW"/>
</dbReference>
<feature type="domain" description="C2H2-type" evidence="8">
    <location>
        <begin position="1010"/>
        <end position="1034"/>
    </location>
</feature>
<dbReference type="Gene3D" id="3.30.160.60">
    <property type="entry name" value="Classic Zinc Finger"/>
    <property type="match status" value="6"/>
</dbReference>
<protein>
    <submittedName>
        <fullName evidence="9">Uncharacterized protein LOC122974068 isoform X3</fullName>
    </submittedName>
</protein>
<feature type="compositionally biased region" description="Polar residues" evidence="7">
    <location>
        <begin position="773"/>
        <end position="785"/>
    </location>
</feature>
<dbReference type="Pfam" id="PF00096">
    <property type="entry name" value="zf-C2H2"/>
    <property type="match status" value="1"/>
</dbReference>
<dbReference type="FunFam" id="3.30.160.60:FF:002343">
    <property type="entry name" value="Zinc finger protein 33A"/>
    <property type="match status" value="1"/>
</dbReference>
<organism evidence="9 10">
    <name type="scientific">Scomber scombrus</name>
    <name type="common">Atlantic mackerel</name>
    <name type="synonym">Scomber vernalis</name>
    <dbReference type="NCBI Taxonomy" id="13677"/>
    <lineage>
        <taxon>Eukaryota</taxon>
        <taxon>Metazoa</taxon>
        <taxon>Chordata</taxon>
        <taxon>Craniata</taxon>
        <taxon>Vertebrata</taxon>
        <taxon>Euteleostomi</taxon>
        <taxon>Actinopterygii</taxon>
        <taxon>Neopterygii</taxon>
        <taxon>Teleostei</taxon>
        <taxon>Neoteleostei</taxon>
        <taxon>Acanthomorphata</taxon>
        <taxon>Pelagiaria</taxon>
        <taxon>Scombriformes</taxon>
        <taxon>Scombridae</taxon>
        <taxon>Scomber</taxon>
    </lineage>
</organism>
<proteinExistence type="predicted"/>
<name>A0AAV1PTU2_SCOSC</name>
<feature type="compositionally biased region" description="Polar residues" evidence="7">
    <location>
        <begin position="475"/>
        <end position="487"/>
    </location>
</feature>
<feature type="region of interest" description="Disordered" evidence="7">
    <location>
        <begin position="84"/>
        <end position="126"/>
    </location>
</feature>
<feature type="compositionally biased region" description="Polar residues" evidence="7">
    <location>
        <begin position="637"/>
        <end position="646"/>
    </location>
</feature>
<gene>
    <name evidence="9" type="ORF">FSCOSCO3_A011473</name>
</gene>
<dbReference type="AlphaFoldDB" id="A0AAV1PTU2"/>
<feature type="compositionally biased region" description="Basic and acidic residues" evidence="7">
    <location>
        <begin position="174"/>
        <end position="185"/>
    </location>
</feature>
<evidence type="ECO:0000256" key="1">
    <source>
        <dbReference type="ARBA" id="ARBA00022723"/>
    </source>
</evidence>
<keyword evidence="1" id="KW-0479">Metal-binding</keyword>
<dbReference type="EMBL" id="CAWUFR010000270">
    <property type="protein sequence ID" value="CAK6974733.1"/>
    <property type="molecule type" value="Genomic_DNA"/>
</dbReference>
<feature type="compositionally biased region" description="Polar residues" evidence="7">
    <location>
        <begin position="303"/>
        <end position="324"/>
    </location>
</feature>
<feature type="region of interest" description="Disordered" evidence="7">
    <location>
        <begin position="296"/>
        <end position="352"/>
    </location>
</feature>
<dbReference type="PROSITE" id="PS00028">
    <property type="entry name" value="ZINC_FINGER_C2H2_1"/>
    <property type="match status" value="7"/>
</dbReference>
<reference evidence="9 10" key="1">
    <citation type="submission" date="2024-01" db="EMBL/GenBank/DDBJ databases">
        <authorList>
            <person name="Alioto T."/>
            <person name="Alioto T."/>
            <person name="Gomez Garrido J."/>
        </authorList>
    </citation>
    <scope>NUCLEOTIDE SEQUENCE [LARGE SCALE GENOMIC DNA]</scope>
</reference>
<evidence type="ECO:0000313" key="9">
    <source>
        <dbReference type="EMBL" id="CAK6974733.1"/>
    </source>
</evidence>
<feature type="domain" description="C2H2-type" evidence="8">
    <location>
        <begin position="926"/>
        <end position="953"/>
    </location>
</feature>
<feature type="domain" description="C2H2-type" evidence="8">
    <location>
        <begin position="1098"/>
        <end position="1125"/>
    </location>
</feature>
<feature type="domain" description="C2H2-type" evidence="8">
    <location>
        <begin position="1042"/>
        <end position="1069"/>
    </location>
</feature>
<dbReference type="FunFam" id="3.30.160.60:FF:000303">
    <property type="entry name" value="Zinc finger protein 41"/>
    <property type="match status" value="1"/>
</dbReference>
<evidence type="ECO:0000256" key="2">
    <source>
        <dbReference type="ARBA" id="ARBA00022737"/>
    </source>
</evidence>
<feature type="region of interest" description="Disordered" evidence="7">
    <location>
        <begin position="637"/>
        <end position="658"/>
    </location>
</feature>
<dbReference type="PROSITE" id="PS50157">
    <property type="entry name" value="ZINC_FINGER_C2H2_2"/>
    <property type="match status" value="7"/>
</dbReference>
<feature type="domain" description="C2H2-type" evidence="8">
    <location>
        <begin position="954"/>
        <end position="981"/>
    </location>
</feature>
<dbReference type="FunFam" id="3.30.160.60:FF:001177">
    <property type="entry name" value="Zinc finger protein 33A"/>
    <property type="match status" value="1"/>
</dbReference>
<keyword evidence="2" id="KW-0677">Repeat</keyword>
<evidence type="ECO:0000313" key="10">
    <source>
        <dbReference type="Proteomes" id="UP001314229"/>
    </source>
</evidence>
<feature type="domain" description="C2H2-type" evidence="8">
    <location>
        <begin position="1070"/>
        <end position="1097"/>
    </location>
</feature>